<evidence type="ECO:0000313" key="3">
    <source>
        <dbReference type="EMBL" id="QBK25353.1"/>
    </source>
</evidence>
<dbReference type="Proteomes" id="UP000291151">
    <property type="component" value="Chromosome"/>
</dbReference>
<dbReference type="Pfam" id="PF00483">
    <property type="entry name" value="NTP_transferase"/>
    <property type="match status" value="1"/>
</dbReference>
<dbReference type="InterPro" id="IPR000644">
    <property type="entry name" value="CBS_dom"/>
</dbReference>
<dbReference type="RefSeq" id="WP_208651740.1">
    <property type="nucleotide sequence ID" value="NZ_CP036528.1"/>
</dbReference>
<feature type="domain" description="CBS" evidence="2">
    <location>
        <begin position="1"/>
        <end position="58"/>
    </location>
</feature>
<protein>
    <submittedName>
        <fullName evidence="3">CBS domain-containing protein</fullName>
    </submittedName>
</protein>
<evidence type="ECO:0000259" key="2">
    <source>
        <dbReference type="PROSITE" id="PS51371"/>
    </source>
</evidence>
<dbReference type="PANTHER" id="PTHR22572">
    <property type="entry name" value="SUGAR-1-PHOSPHATE GUANYL TRANSFERASE"/>
    <property type="match status" value="1"/>
</dbReference>
<dbReference type="Gene3D" id="3.90.550.10">
    <property type="entry name" value="Spore Coat Polysaccharide Biosynthesis Protein SpsA, Chain A"/>
    <property type="match status" value="1"/>
</dbReference>
<organism evidence="3 4">
    <name type="scientific">Ureibacillus thermophilus</name>
    <dbReference type="NCBI Taxonomy" id="367743"/>
    <lineage>
        <taxon>Bacteria</taxon>
        <taxon>Bacillati</taxon>
        <taxon>Bacillota</taxon>
        <taxon>Bacilli</taxon>
        <taxon>Bacillales</taxon>
        <taxon>Caryophanaceae</taxon>
        <taxon>Ureibacillus</taxon>
    </lineage>
</organism>
<evidence type="ECO:0000256" key="1">
    <source>
        <dbReference type="PROSITE-ProRule" id="PRU00703"/>
    </source>
</evidence>
<dbReference type="CDD" id="cd04607">
    <property type="entry name" value="CBS_pair_NTP_transferase_assoc"/>
    <property type="match status" value="1"/>
</dbReference>
<dbReference type="InterPro" id="IPR046342">
    <property type="entry name" value="CBS_dom_sf"/>
</dbReference>
<dbReference type="PROSITE" id="PS51371">
    <property type="entry name" value="CBS"/>
    <property type="match status" value="1"/>
</dbReference>
<evidence type="ECO:0000313" key="4">
    <source>
        <dbReference type="Proteomes" id="UP000291151"/>
    </source>
</evidence>
<accession>A0A4P6UQJ3</accession>
<dbReference type="InterPro" id="IPR005835">
    <property type="entry name" value="NTP_transferase_dom"/>
</dbReference>
<dbReference type="SUPFAM" id="SSF54631">
    <property type="entry name" value="CBS-domain pair"/>
    <property type="match status" value="1"/>
</dbReference>
<keyword evidence="4" id="KW-1185">Reference proteome</keyword>
<dbReference type="SMART" id="SM00116">
    <property type="entry name" value="CBS"/>
    <property type="match status" value="2"/>
</dbReference>
<sequence length="352" mass="40519">MKDWKSILVREENTLLETMRIIDKSSLQFAVVVNSDGMLLGTVTDGDIRRSILRGDSLNVNITRVMNPSPITALAGQSRNKYFRIMKTKKLKQLPIVDKNNRIIDILFLDKAVSINDNLVVLMVGGLGTRLRPLTNDIPKPMLQVGGKPILETIIEGFKQYGFTNFILSVNYKKEVIQNYFQNGEAFDVNISYIEESKRMGTAGALSLLPTKPLKPFFVMNGDLLTQVNFEQLMHYHMDNHSLATMCVREYEYQIPYGAIETDGEKLVSIKEKPIHKSFVNAGIYVLSPEALDYIPKNQFYDMPELFQKLLGEEKKTTVFPIREYWLDIGKMDDFRKADYEYNERFLKEEKE</sequence>
<reference evidence="3 4" key="1">
    <citation type="submission" date="2019-02" db="EMBL/GenBank/DDBJ databases">
        <title>Ureibacillus thermophilus.</title>
        <authorList>
            <person name="Sunny J.S."/>
            <person name="Natarajan A."/>
            <person name="Saleena L.M."/>
        </authorList>
    </citation>
    <scope>NUCLEOTIDE SEQUENCE [LARGE SCALE GENOMIC DNA]</scope>
    <source>
        <strain evidence="3 4">LM102</strain>
    </source>
</reference>
<dbReference type="CDD" id="cd06426">
    <property type="entry name" value="NTP_transferase_like_2"/>
    <property type="match status" value="1"/>
</dbReference>
<name>A0A4P6UQJ3_9BACL</name>
<dbReference type="InterPro" id="IPR029044">
    <property type="entry name" value="Nucleotide-diphossugar_trans"/>
</dbReference>
<dbReference type="Gene3D" id="3.10.580.10">
    <property type="entry name" value="CBS-domain"/>
    <property type="match status" value="1"/>
</dbReference>
<dbReference type="Pfam" id="PF00571">
    <property type="entry name" value="CBS"/>
    <property type="match status" value="1"/>
</dbReference>
<gene>
    <name evidence="3" type="ORF">DKZ56_05475</name>
</gene>
<proteinExistence type="predicted"/>
<dbReference type="InterPro" id="IPR050486">
    <property type="entry name" value="Mannose-1P_guanyltransferase"/>
</dbReference>
<dbReference type="SUPFAM" id="SSF53448">
    <property type="entry name" value="Nucleotide-diphospho-sugar transferases"/>
    <property type="match status" value="1"/>
</dbReference>
<keyword evidence="1" id="KW-0129">CBS domain</keyword>
<dbReference type="AlphaFoldDB" id="A0A4P6UQJ3"/>
<dbReference type="EMBL" id="CP036528">
    <property type="protein sequence ID" value="QBK25353.1"/>
    <property type="molecule type" value="Genomic_DNA"/>
</dbReference>
<dbReference type="KEGG" id="uth:DKZ56_05475"/>